<evidence type="ECO:0000313" key="3">
    <source>
        <dbReference type="EMBL" id="SFA87664.1"/>
    </source>
</evidence>
<dbReference type="Proteomes" id="UP000199113">
    <property type="component" value="Unassembled WGS sequence"/>
</dbReference>
<dbReference type="PROSITE" id="PS51318">
    <property type="entry name" value="TAT"/>
    <property type="match status" value="1"/>
</dbReference>
<dbReference type="InterPro" id="IPR006311">
    <property type="entry name" value="TAT_signal"/>
</dbReference>
<reference evidence="2 5" key="2">
    <citation type="submission" date="2017-12" db="EMBL/GenBank/DDBJ databases">
        <title>Pharmacopeia of the Arctic Ocean.</title>
        <authorList>
            <person name="Collins E."/>
            <person name="Ducluzeau A.-L."/>
        </authorList>
    </citation>
    <scope>NUCLEOTIDE SEQUENCE [LARGE SCALE GENOMIC DNA]</scope>
    <source>
        <strain evidence="2 5">DSM 23325</strain>
    </source>
</reference>
<evidence type="ECO:0000256" key="1">
    <source>
        <dbReference type="SAM" id="SignalP"/>
    </source>
</evidence>
<sequence>MSHYSRRTLVRGVAWSVPVVAVAANAPAFATSHDVPPPPIFDFTKGYKNPGNKCTSACIPKGSYGVPVTVTNQSGEDFYIQFTSYFIGATDIGVFGLTTGIVGCPKSFPACSPGGQCVTTPPLTASNSVCVPSGTTLTIYVTSNENGSSEQTSQAIDYKWIRKSDCSVASTGRGTSPTSPPNDVC</sequence>
<feature type="chain" id="PRO_5038741691" description="Ig-like domain-containing protein" evidence="1">
    <location>
        <begin position="31"/>
        <end position="185"/>
    </location>
</feature>
<accession>A0A1I0WGH0</accession>
<organism evidence="3 4">
    <name type="scientific">Nocardioides alpinus</name>
    <dbReference type="NCBI Taxonomy" id="748909"/>
    <lineage>
        <taxon>Bacteria</taxon>
        <taxon>Bacillati</taxon>
        <taxon>Actinomycetota</taxon>
        <taxon>Actinomycetes</taxon>
        <taxon>Propionibacteriales</taxon>
        <taxon>Nocardioidaceae</taxon>
        <taxon>Nocardioides</taxon>
    </lineage>
</organism>
<proteinExistence type="predicted"/>
<gene>
    <name evidence="2" type="ORF">CXG46_21225</name>
    <name evidence="3" type="ORF">SAMN05192575_101983</name>
</gene>
<dbReference type="AlphaFoldDB" id="A0A1I0WGH0"/>
<dbReference type="Proteomes" id="UP000233565">
    <property type="component" value="Unassembled WGS sequence"/>
</dbReference>
<evidence type="ECO:0000313" key="5">
    <source>
        <dbReference type="Proteomes" id="UP000233565"/>
    </source>
</evidence>
<keyword evidence="5" id="KW-1185">Reference proteome</keyword>
<evidence type="ECO:0000313" key="2">
    <source>
        <dbReference type="EMBL" id="PKH37909.1"/>
    </source>
</evidence>
<reference evidence="3" key="1">
    <citation type="submission" date="2016-10" db="EMBL/GenBank/DDBJ databases">
        <authorList>
            <person name="de Groot N.N."/>
        </authorList>
    </citation>
    <scope>NUCLEOTIDE SEQUENCE [LARGE SCALE GENOMIC DNA]</scope>
    <source>
        <strain evidence="3">CGMCC 1.10697</strain>
    </source>
</reference>
<name>A0A1I0WGH0_9ACTN</name>
<protein>
    <recommendedName>
        <fullName evidence="6">Ig-like domain-containing protein</fullName>
    </recommendedName>
</protein>
<dbReference type="EMBL" id="FOKC01000001">
    <property type="protein sequence ID" value="SFA87664.1"/>
    <property type="molecule type" value="Genomic_DNA"/>
</dbReference>
<keyword evidence="1" id="KW-0732">Signal</keyword>
<feature type="signal peptide" evidence="1">
    <location>
        <begin position="1"/>
        <end position="30"/>
    </location>
</feature>
<evidence type="ECO:0008006" key="6">
    <source>
        <dbReference type="Google" id="ProtNLM"/>
    </source>
</evidence>
<evidence type="ECO:0000313" key="4">
    <source>
        <dbReference type="Proteomes" id="UP000199113"/>
    </source>
</evidence>
<dbReference type="EMBL" id="PJBV01000035">
    <property type="protein sequence ID" value="PKH37909.1"/>
    <property type="molecule type" value="Genomic_DNA"/>
</dbReference>